<reference evidence="2" key="2">
    <citation type="journal article" date="2021" name="PeerJ">
        <title>Extensive microbial diversity within the chicken gut microbiome revealed by metagenomics and culture.</title>
        <authorList>
            <person name="Gilroy R."/>
            <person name="Ravi A."/>
            <person name="Getino M."/>
            <person name="Pursley I."/>
            <person name="Horton D.L."/>
            <person name="Alikhan N.F."/>
            <person name="Baker D."/>
            <person name="Gharbi K."/>
            <person name="Hall N."/>
            <person name="Watson M."/>
            <person name="Adriaenssens E.M."/>
            <person name="Foster-Nyarko E."/>
            <person name="Jarju S."/>
            <person name="Secka A."/>
            <person name="Antonio M."/>
            <person name="Oren A."/>
            <person name="Chaudhuri R.R."/>
            <person name="La Ragione R."/>
            <person name="Hildebrand F."/>
            <person name="Pallen M.J."/>
        </authorList>
    </citation>
    <scope>NUCLEOTIDE SEQUENCE</scope>
    <source>
        <strain evidence="2">2478</strain>
    </source>
</reference>
<dbReference type="AlphaFoldDB" id="A0A9D9IS59"/>
<keyword evidence="1" id="KW-0732">Signal</keyword>
<gene>
    <name evidence="2" type="ORF">IAB80_00415</name>
</gene>
<evidence type="ECO:0000256" key="1">
    <source>
        <dbReference type="SAM" id="SignalP"/>
    </source>
</evidence>
<feature type="chain" id="PRO_5039600816" description="Lipoprotein" evidence="1">
    <location>
        <begin position="20"/>
        <end position="73"/>
    </location>
</feature>
<evidence type="ECO:0000313" key="2">
    <source>
        <dbReference type="EMBL" id="MBO8477360.1"/>
    </source>
</evidence>
<dbReference type="EMBL" id="JADILZ010000009">
    <property type="protein sequence ID" value="MBO8477360.1"/>
    <property type="molecule type" value="Genomic_DNA"/>
</dbReference>
<proteinExistence type="predicted"/>
<evidence type="ECO:0008006" key="4">
    <source>
        <dbReference type="Google" id="ProtNLM"/>
    </source>
</evidence>
<dbReference type="PROSITE" id="PS51257">
    <property type="entry name" value="PROKAR_LIPOPROTEIN"/>
    <property type="match status" value="1"/>
</dbReference>
<accession>A0A9D9IS59</accession>
<organism evidence="2 3">
    <name type="scientific">Candidatus Cryptobacteroides excrementipullorum</name>
    <dbReference type="NCBI Taxonomy" id="2840761"/>
    <lineage>
        <taxon>Bacteria</taxon>
        <taxon>Pseudomonadati</taxon>
        <taxon>Bacteroidota</taxon>
        <taxon>Bacteroidia</taxon>
        <taxon>Bacteroidales</taxon>
        <taxon>Candidatus Cryptobacteroides</taxon>
    </lineage>
</organism>
<sequence>MVRYISIVSFLLLMTASCADRGALRALDSVESYITEKPGRALSALDSLSQAGIKGKEANARYALLYSMALDKS</sequence>
<evidence type="ECO:0000313" key="3">
    <source>
        <dbReference type="Proteomes" id="UP000823771"/>
    </source>
</evidence>
<reference evidence="2" key="1">
    <citation type="submission" date="2020-10" db="EMBL/GenBank/DDBJ databases">
        <authorList>
            <person name="Gilroy R."/>
        </authorList>
    </citation>
    <scope>NUCLEOTIDE SEQUENCE</scope>
    <source>
        <strain evidence="2">2478</strain>
    </source>
</reference>
<comment type="caution">
    <text evidence="2">The sequence shown here is derived from an EMBL/GenBank/DDBJ whole genome shotgun (WGS) entry which is preliminary data.</text>
</comment>
<name>A0A9D9IS59_9BACT</name>
<feature type="non-terminal residue" evidence="2">
    <location>
        <position position="73"/>
    </location>
</feature>
<dbReference type="Proteomes" id="UP000823771">
    <property type="component" value="Unassembled WGS sequence"/>
</dbReference>
<feature type="signal peptide" evidence="1">
    <location>
        <begin position="1"/>
        <end position="19"/>
    </location>
</feature>
<protein>
    <recommendedName>
        <fullName evidence="4">Lipoprotein</fullName>
    </recommendedName>
</protein>